<proteinExistence type="predicted"/>
<dbReference type="EMBL" id="JBHTJT010000040">
    <property type="protein sequence ID" value="MFD0981518.1"/>
    <property type="molecule type" value="Genomic_DNA"/>
</dbReference>
<organism evidence="2 3">
    <name type="scientific">Tropicimonas aquimaris</name>
    <dbReference type="NCBI Taxonomy" id="914152"/>
    <lineage>
        <taxon>Bacteria</taxon>
        <taxon>Pseudomonadati</taxon>
        <taxon>Pseudomonadota</taxon>
        <taxon>Alphaproteobacteria</taxon>
        <taxon>Rhodobacterales</taxon>
        <taxon>Roseobacteraceae</taxon>
        <taxon>Tropicimonas</taxon>
    </lineage>
</organism>
<evidence type="ECO:0008006" key="4">
    <source>
        <dbReference type="Google" id="ProtNLM"/>
    </source>
</evidence>
<comment type="caution">
    <text evidence="2">The sequence shown here is derived from an EMBL/GenBank/DDBJ whole genome shotgun (WGS) entry which is preliminary data.</text>
</comment>
<dbReference type="Proteomes" id="UP001597108">
    <property type="component" value="Unassembled WGS sequence"/>
</dbReference>
<gene>
    <name evidence="2" type="ORF">ACFQ2S_17930</name>
</gene>
<reference evidence="3" key="1">
    <citation type="journal article" date="2019" name="Int. J. Syst. Evol. Microbiol.">
        <title>The Global Catalogue of Microorganisms (GCM) 10K type strain sequencing project: providing services to taxonomists for standard genome sequencing and annotation.</title>
        <authorList>
            <consortium name="The Broad Institute Genomics Platform"/>
            <consortium name="The Broad Institute Genome Sequencing Center for Infectious Disease"/>
            <person name="Wu L."/>
            <person name="Ma J."/>
        </authorList>
    </citation>
    <scope>NUCLEOTIDE SEQUENCE [LARGE SCALE GENOMIC DNA]</scope>
    <source>
        <strain evidence="3">CCUG 60524</strain>
    </source>
</reference>
<name>A0ABW3ITL7_9RHOB</name>
<evidence type="ECO:0000313" key="2">
    <source>
        <dbReference type="EMBL" id="MFD0981518.1"/>
    </source>
</evidence>
<evidence type="ECO:0000256" key="1">
    <source>
        <dbReference type="SAM" id="Phobius"/>
    </source>
</evidence>
<keyword evidence="1" id="KW-0472">Membrane</keyword>
<keyword evidence="1" id="KW-0812">Transmembrane</keyword>
<evidence type="ECO:0000313" key="3">
    <source>
        <dbReference type="Proteomes" id="UP001597108"/>
    </source>
</evidence>
<protein>
    <recommendedName>
        <fullName evidence="4">MFS transporter</fullName>
    </recommendedName>
</protein>
<feature type="transmembrane region" description="Helical" evidence="1">
    <location>
        <begin position="85"/>
        <end position="106"/>
    </location>
</feature>
<feature type="transmembrane region" description="Helical" evidence="1">
    <location>
        <begin position="27"/>
        <end position="46"/>
    </location>
</feature>
<keyword evidence="1" id="KW-1133">Transmembrane helix</keyword>
<sequence>MGSFGGPIPVPEMVGDYDALPRRLLRLGHIAFFGLGILNIMLARQLGSRHRSEASMRLALGAMNFGNVGLPLTLIGAAFFEPAKYLMSVPAMAVTLALLLGARAAIADARGDMP</sequence>
<accession>A0ABW3ITL7</accession>
<feature type="transmembrane region" description="Helical" evidence="1">
    <location>
        <begin position="58"/>
        <end position="79"/>
    </location>
</feature>
<dbReference type="RefSeq" id="WP_386076571.1">
    <property type="nucleotide sequence ID" value="NZ_JBHTJT010000040.1"/>
</dbReference>
<keyword evidence="3" id="KW-1185">Reference proteome</keyword>